<evidence type="ECO:0000313" key="2">
    <source>
        <dbReference type="Proteomes" id="UP000663720"/>
    </source>
</evidence>
<name>A0A975B418_9BACT</name>
<dbReference type="KEGG" id="dli:dnl_06310"/>
<dbReference type="EMBL" id="CP061799">
    <property type="protein sequence ID" value="QTA78410.1"/>
    <property type="molecule type" value="Genomic_DNA"/>
</dbReference>
<gene>
    <name evidence="1" type="ORF">dnl_06310</name>
</gene>
<proteinExistence type="predicted"/>
<dbReference type="AlphaFoldDB" id="A0A975B418"/>
<sequence>MKSKLYITMNIRLIFCPKSKRIKKMGMIVNCIYKKILIF</sequence>
<accession>A0A975B418</accession>
<reference evidence="1" key="1">
    <citation type="journal article" date="2021" name="Microb. Physiol.">
        <title>Proteogenomic Insights into the Physiology of Marine, Sulfate-Reducing, Filamentous Desulfonema limicola and Desulfonema magnum.</title>
        <authorList>
            <person name="Schnaars V."/>
            <person name="Wohlbrand L."/>
            <person name="Scheve S."/>
            <person name="Hinrichs C."/>
            <person name="Reinhardt R."/>
            <person name="Rabus R."/>
        </authorList>
    </citation>
    <scope>NUCLEOTIDE SEQUENCE</scope>
    <source>
        <strain evidence="1">5ac10</strain>
    </source>
</reference>
<dbReference type="Proteomes" id="UP000663720">
    <property type="component" value="Chromosome"/>
</dbReference>
<keyword evidence="2" id="KW-1185">Reference proteome</keyword>
<evidence type="ECO:0000313" key="1">
    <source>
        <dbReference type="EMBL" id="QTA78410.1"/>
    </source>
</evidence>
<protein>
    <submittedName>
        <fullName evidence="1">Uncharacterized protein</fullName>
    </submittedName>
</protein>
<organism evidence="1 2">
    <name type="scientific">Desulfonema limicola</name>
    <dbReference type="NCBI Taxonomy" id="45656"/>
    <lineage>
        <taxon>Bacteria</taxon>
        <taxon>Pseudomonadati</taxon>
        <taxon>Thermodesulfobacteriota</taxon>
        <taxon>Desulfobacteria</taxon>
        <taxon>Desulfobacterales</taxon>
        <taxon>Desulfococcaceae</taxon>
        <taxon>Desulfonema</taxon>
    </lineage>
</organism>